<dbReference type="Pfam" id="PF26282">
    <property type="entry name" value="Ig_TRAPPC9-Trs120_3rd"/>
    <property type="match status" value="1"/>
</dbReference>
<dbReference type="EMBL" id="CR382139">
    <property type="protein sequence ID" value="CAG90263.2"/>
    <property type="molecule type" value="Genomic_DNA"/>
</dbReference>
<dbReference type="Pfam" id="PF26283">
    <property type="entry name" value="Ig_TRAPPC9-Trs120_4th"/>
    <property type="match status" value="1"/>
</dbReference>
<evidence type="ECO:0000259" key="5">
    <source>
        <dbReference type="Pfam" id="PF26251"/>
    </source>
</evidence>
<dbReference type="InterPro" id="IPR058568">
    <property type="entry name" value="Ig_TRAPPC9_Trs120_4th"/>
</dbReference>
<proteinExistence type="predicted"/>
<dbReference type="InterPro" id="IPR058565">
    <property type="entry name" value="Ig_TRAPPC9_Trs120_1st"/>
</dbReference>
<keyword evidence="2" id="KW-0333">Golgi apparatus</keyword>
<evidence type="ECO:0000313" key="9">
    <source>
        <dbReference type="EMBL" id="CAG90263.2"/>
    </source>
</evidence>
<gene>
    <name evidence="9" type="ordered locus">DEHA2G05874g</name>
</gene>
<dbReference type="OMA" id="EHSRDRM"/>
<dbReference type="GeneID" id="2904681"/>
<accession>Q6BJ19</accession>
<feature type="region of interest" description="Disordered" evidence="3">
    <location>
        <begin position="230"/>
        <end position="252"/>
    </location>
</feature>
<dbReference type="Pfam" id="PF26254">
    <property type="entry name" value="Ig_TRAPPC9-Trs120_1st"/>
    <property type="match status" value="2"/>
</dbReference>
<dbReference type="eggNOG" id="KOG1953">
    <property type="taxonomic scope" value="Eukaryota"/>
</dbReference>
<feature type="domain" description="Trs120/TRAPPC9 first Ig-like" evidence="6">
    <location>
        <begin position="731"/>
        <end position="789"/>
    </location>
</feature>
<dbReference type="OrthoDB" id="27962at2759"/>
<dbReference type="PANTHER" id="PTHR21512:SF5">
    <property type="entry name" value="TRAFFICKING PROTEIN PARTICLE COMPLEX SUBUNIT 9"/>
    <property type="match status" value="1"/>
</dbReference>
<dbReference type="VEuPathDB" id="FungiDB:DEHA2G05874g"/>
<evidence type="ECO:0000259" key="6">
    <source>
        <dbReference type="Pfam" id="PF26254"/>
    </source>
</evidence>
<feature type="domain" description="Trs120/TRAPPC9 third Ig-like" evidence="7">
    <location>
        <begin position="1123"/>
        <end position="1309"/>
    </location>
</feature>
<feature type="region of interest" description="Disordered" evidence="3">
    <location>
        <begin position="347"/>
        <end position="380"/>
    </location>
</feature>
<evidence type="ECO:0000256" key="3">
    <source>
        <dbReference type="SAM" id="MobiDB-lite"/>
    </source>
</evidence>
<dbReference type="Pfam" id="PF08626">
    <property type="entry name" value="TRAPPC9-Trs120"/>
    <property type="match status" value="1"/>
</dbReference>
<feature type="domain" description="Trs120/TRAPPC9 fourth Ig-like" evidence="8">
    <location>
        <begin position="1314"/>
        <end position="1460"/>
    </location>
</feature>
<feature type="domain" description="Trs120/TRAPPC9 TPR region" evidence="5">
    <location>
        <begin position="404"/>
        <end position="676"/>
    </location>
</feature>
<evidence type="ECO:0000256" key="1">
    <source>
        <dbReference type="ARBA" id="ARBA00004555"/>
    </source>
</evidence>
<dbReference type="InterPro" id="IPR013935">
    <property type="entry name" value="Trs120_TRAPPC9"/>
</dbReference>
<dbReference type="FunCoup" id="Q6BJ19">
    <property type="interactions" value="42"/>
</dbReference>
<dbReference type="InParanoid" id="Q6BJ19"/>
<evidence type="ECO:0000313" key="10">
    <source>
        <dbReference type="Proteomes" id="UP000000599"/>
    </source>
</evidence>
<dbReference type="PANTHER" id="PTHR21512">
    <property type="entry name" value="TRAFFICKING PROTEIN PARTICLE COMPLEX SUBUNIT 9"/>
    <property type="match status" value="1"/>
</dbReference>
<evidence type="ECO:0000259" key="7">
    <source>
        <dbReference type="Pfam" id="PF26282"/>
    </source>
</evidence>
<dbReference type="InterPro" id="IPR058563">
    <property type="entry name" value="Trs120_TRAPPC9_N"/>
</dbReference>
<dbReference type="GO" id="GO:0005802">
    <property type="term" value="C:trans-Golgi network"/>
    <property type="evidence" value="ECO:0007669"/>
    <property type="project" value="TreeGrafter"/>
</dbReference>
<name>Q6BJ19_DEBHA</name>
<feature type="domain" description="Trs120/TRAPPC9 first Ig-like" evidence="6">
    <location>
        <begin position="864"/>
        <end position="965"/>
    </location>
</feature>
<evidence type="ECO:0000256" key="2">
    <source>
        <dbReference type="ARBA" id="ARBA00023034"/>
    </source>
</evidence>
<feature type="compositionally biased region" description="Low complexity" evidence="3">
    <location>
        <begin position="230"/>
        <end position="241"/>
    </location>
</feature>
<feature type="region of interest" description="Disordered" evidence="3">
    <location>
        <begin position="807"/>
        <end position="827"/>
    </location>
</feature>
<protein>
    <submittedName>
        <fullName evidence="9">DEHA2G05874p</fullName>
    </submittedName>
</protein>
<organism evidence="9 10">
    <name type="scientific">Debaryomyces hansenii (strain ATCC 36239 / CBS 767 / BCRC 21394 / JCM 1990 / NBRC 0083 / IGC 2968)</name>
    <name type="common">Yeast</name>
    <name type="synonym">Torulaspora hansenii</name>
    <dbReference type="NCBI Taxonomy" id="284592"/>
    <lineage>
        <taxon>Eukaryota</taxon>
        <taxon>Fungi</taxon>
        <taxon>Dikarya</taxon>
        <taxon>Ascomycota</taxon>
        <taxon>Saccharomycotina</taxon>
        <taxon>Pichiomycetes</taxon>
        <taxon>Debaryomycetaceae</taxon>
        <taxon>Debaryomyces</taxon>
    </lineage>
</organism>
<feature type="domain" description="Trs120/TRAPPC9 N-terminal" evidence="4">
    <location>
        <begin position="5"/>
        <end position="317"/>
    </location>
</feature>
<evidence type="ECO:0000259" key="4">
    <source>
        <dbReference type="Pfam" id="PF08626"/>
    </source>
</evidence>
<reference evidence="9 10" key="1">
    <citation type="journal article" date="2004" name="Nature">
        <title>Genome evolution in yeasts.</title>
        <authorList>
            <consortium name="Genolevures"/>
            <person name="Dujon B."/>
            <person name="Sherman D."/>
            <person name="Fischer G."/>
            <person name="Durrens P."/>
            <person name="Casaregola S."/>
            <person name="Lafontaine I."/>
            <person name="de Montigny J."/>
            <person name="Marck C."/>
            <person name="Neuveglise C."/>
            <person name="Talla E."/>
            <person name="Goffard N."/>
            <person name="Frangeul L."/>
            <person name="Aigle M."/>
            <person name="Anthouard V."/>
            <person name="Babour A."/>
            <person name="Barbe V."/>
            <person name="Barnay S."/>
            <person name="Blanchin S."/>
            <person name="Beckerich J.M."/>
            <person name="Beyne E."/>
            <person name="Bleykasten C."/>
            <person name="Boisrame A."/>
            <person name="Boyer J."/>
            <person name="Cattolico L."/>
            <person name="Confanioleri F."/>
            <person name="de Daruvar A."/>
            <person name="Despons L."/>
            <person name="Fabre E."/>
            <person name="Fairhead C."/>
            <person name="Ferry-Dumazet H."/>
            <person name="Groppi A."/>
            <person name="Hantraye F."/>
            <person name="Hennequin C."/>
            <person name="Jauniaux N."/>
            <person name="Joyet P."/>
            <person name="Kachouri R."/>
            <person name="Kerrest A."/>
            <person name="Koszul R."/>
            <person name="Lemaire M."/>
            <person name="Lesur I."/>
            <person name="Ma L."/>
            <person name="Muller H."/>
            <person name="Nicaud J.M."/>
            <person name="Nikolski M."/>
            <person name="Oztas S."/>
            <person name="Ozier-Kalogeropoulos O."/>
            <person name="Pellenz S."/>
            <person name="Potier S."/>
            <person name="Richard G.F."/>
            <person name="Straub M.L."/>
            <person name="Suleau A."/>
            <person name="Swennene D."/>
            <person name="Tekaia F."/>
            <person name="Wesolowski-Louvel M."/>
            <person name="Westhof E."/>
            <person name="Wirth B."/>
            <person name="Zeniou-Meyer M."/>
            <person name="Zivanovic I."/>
            <person name="Bolotin-Fukuhara M."/>
            <person name="Thierry A."/>
            <person name="Bouchier C."/>
            <person name="Caudron B."/>
            <person name="Scarpelli C."/>
            <person name="Gaillardin C."/>
            <person name="Weissenbach J."/>
            <person name="Wincker P."/>
            <person name="Souciet J.L."/>
        </authorList>
    </citation>
    <scope>NUCLEOTIDE SEQUENCE [LARGE SCALE GENOMIC DNA]</scope>
    <source>
        <strain evidence="10">ATCC 36239 / CBS 767 / BCRC 21394 / JCM 1990 / NBRC 0083 / IGC 2968</strain>
    </source>
</reference>
<dbReference type="Proteomes" id="UP000000599">
    <property type="component" value="Chromosome G"/>
</dbReference>
<dbReference type="Pfam" id="PF26251">
    <property type="entry name" value="TPR_TRAPPC9-Trs120"/>
    <property type="match status" value="1"/>
</dbReference>
<dbReference type="STRING" id="284592.Q6BJ19"/>
<evidence type="ECO:0000259" key="8">
    <source>
        <dbReference type="Pfam" id="PF26283"/>
    </source>
</evidence>
<dbReference type="InterPro" id="IPR058567">
    <property type="entry name" value="Ig_TRAPPC9_Trs120_3rd"/>
</dbReference>
<comment type="subcellular location">
    <subcellularLocation>
        <location evidence="1">Golgi apparatus</location>
    </subcellularLocation>
</comment>
<dbReference type="KEGG" id="dha:DEHA2G05874g"/>
<dbReference type="InterPro" id="IPR058564">
    <property type="entry name" value="TPR_TRAPPC9_Trs120"/>
</dbReference>
<sequence>MVDRYRYINPSRVRTLVVPINGCTQADFARYLELVRSNANEVRLLDVTPIAQLQYFNPQTFPHGKVMFDYVSHAPEADSIFLHDFEPFRKTFIILGVGKYDEGVTSKEKQTEVLGSLKKWHPSSIVHNVIYFDTPGDVIDDLNPSSDHSTKEVFYHEGSLQHNITALETLMCEVTRNFLTALDSYASSYLNITLRSPVSISDSHNLTKTISKAQKRISSSSGSFKVSFSSTSSTNGATSASDLKSKSQQRHNGRRSKLLGSFYLLAGKYSDALEYFTDSIANLKKCDDYLWLGSALEGIGNSVVMLHFLGISYNLSSSTIISVLQISKSKFNAIASAVSATSVESSSPKRISTDSLSHNSTTNGHLSVPHQTNSPRNSSSSTINFNFATSNIPGSGPDLNSLPIPQLIKLISSKALQYYQLSTSDYENTVPDLVYVESLLRLIKFMICIYLGGNELNSTVMESIVKSIPISNKLSIYSSKDDKSWFSKRDILKEIDKVFSLQLVDMGLIDQCRIYCCLATMYSDLELFRKRAFILRILLVSLLPKLELAAKEKENKIDFDTQRNISIISFEGTSSNGSQVSSIRQIYESLFEIYKINEETESSLDSASHHAQSNWASLQLSLLKLCLKISETIKDYPFLMKLCTLLLTRYSHCLPVDDQCKLKEKIEWLSYMSHKNNSNIVAPYWDPFLVRKVKFISNRNKDELIPFAEYQKTSNNVGLVDGSPSRNISGPSGANQPFVFNPFNKANNTAINKDKLLIKDEIYQLKVSLQNPFSFEIELNDLSIVTDGTIAVQTLKSLVKSTSNNNAYQAPSHNLNSYNRSRPNSINNKMRSAPHITANQKRSQSALFNNNQGQQEISPSLNVFNGTNSTITIGPKSVEHLLVAFKPLESGELNIKGFEVSLSNCQPQFFHIIDKEIYKGLSKVKKFSNINENDHETGDNIIENLIENKVESRAITKILTLTVVPPQPNLSLTSISLTNGWLMLLEGEKYKFSISLSNQSNELINYLSFSFWDSTIEPLNKKLNSIGVNNNQNMSASDIHEIEWLLLKFKPFKILNKDEISSFYKTIEPRGDIKIDYEMTGKRGMNESKIILEYANKQSNDALKSFVKHVHVPLCLSVVPSFDMVGFDLLPLLSSSLQGLEDRESMVQEGDIVQRNLEAVLKFITDVSEKRSEKVSDYCLLVIDLRNSWNEKLQSNLTYQVNSKDKFSVKEDISSGKTTRFLLPIKRISSKEADLTRLIPSLRNKQYIKNYSISEEEDMDMRELFWLRESILEKLTGTWETIPNKSTRRRYGTIELRSLKLTPKMANVLIYSKIQMHHQLFNENEPDISIKRNGSQFRLQTEEFYTLRTTICNDTDTSITGMLRHLPYPLAWPVPPSSIVNSLTTNFAKNQMTIDRRILINGILQTSIGDDSMRPGESRQLDLSFVVLEKGEYEWGSVLDIFNKEGLKIVGREPIYISAS</sequence>
<keyword evidence="10" id="KW-1185">Reference proteome</keyword>
<dbReference type="Pfam" id="PF26280">
    <property type="entry name" value="Ig_TRAPPC9-Trs120_2nd"/>
    <property type="match status" value="1"/>
</dbReference>
<dbReference type="RefSeq" id="XP_461802.2">
    <property type="nucleotide sequence ID" value="XM_461802.1"/>
</dbReference>
<feature type="compositionally biased region" description="Polar residues" evidence="3">
    <location>
        <begin position="348"/>
        <end position="380"/>
    </location>
</feature>
<dbReference type="HOGENOM" id="CLU_002231_1_0_1"/>